<comment type="subunit">
    <text evidence="4">Part of the Bam complex.</text>
</comment>
<dbReference type="EMBL" id="CP045699">
    <property type="protein sequence ID" value="QGA65345.1"/>
    <property type="molecule type" value="Genomic_DNA"/>
</dbReference>
<gene>
    <name evidence="4 6" type="primary">bamC</name>
    <name evidence="6" type="ORF">GFB47_07885</name>
</gene>
<evidence type="ECO:0000256" key="3">
    <source>
        <dbReference type="ARBA" id="ARBA00023237"/>
    </source>
</evidence>
<evidence type="ECO:0000313" key="7">
    <source>
        <dbReference type="Proteomes" id="UP000348942"/>
    </source>
</evidence>
<comment type="similarity">
    <text evidence="4">Belongs to the BamC family.</text>
</comment>
<keyword evidence="4" id="KW-0564">Palmitate</keyword>
<dbReference type="InterPro" id="IPR010653">
    <property type="entry name" value="NlpB/DapX"/>
</dbReference>
<keyword evidence="4" id="KW-0449">Lipoprotein</keyword>
<dbReference type="Gene3D" id="3.30.310.170">
    <property type="entry name" value="Outer membrane protein assembly factor BamC"/>
    <property type="match status" value="1"/>
</dbReference>
<reference evidence="6 7" key="1">
    <citation type="submission" date="2019-10" db="EMBL/GenBank/DDBJ databases">
        <title>Vibrio sp. nov., isolated from Coralline algae surface.</title>
        <authorList>
            <person name="Geng Y."/>
            <person name="Zhang X."/>
        </authorList>
    </citation>
    <scope>NUCLEOTIDE SEQUENCE [LARGE SCALE GENOMIC DNA]</scope>
    <source>
        <strain evidence="6 7">SM1977</strain>
    </source>
</reference>
<dbReference type="Gene3D" id="3.30.530.50">
    <property type="match status" value="1"/>
</dbReference>
<feature type="chain" id="PRO_5024518232" description="Outer membrane protein assembly factor BamC" evidence="5">
    <location>
        <begin position="22"/>
        <end position="354"/>
    </location>
</feature>
<dbReference type="InterPro" id="IPR014524">
    <property type="entry name" value="BamC"/>
</dbReference>
<evidence type="ECO:0000313" key="6">
    <source>
        <dbReference type="EMBL" id="QGA65345.1"/>
    </source>
</evidence>
<evidence type="ECO:0000256" key="2">
    <source>
        <dbReference type="ARBA" id="ARBA00023136"/>
    </source>
</evidence>
<dbReference type="GO" id="GO:0009279">
    <property type="term" value="C:cell outer membrane"/>
    <property type="evidence" value="ECO:0007669"/>
    <property type="project" value="UniProtKB-SubCell"/>
</dbReference>
<dbReference type="NCBIfam" id="NF008674">
    <property type="entry name" value="PRK11679.1"/>
    <property type="match status" value="1"/>
</dbReference>
<keyword evidence="7" id="KW-1185">Reference proteome</keyword>
<dbReference type="PROSITE" id="PS51257">
    <property type="entry name" value="PROKAR_LIPOPROTEIN"/>
    <property type="match status" value="1"/>
</dbReference>
<name>A0A5Q0THE9_9VIBR</name>
<dbReference type="PIRSF" id="PIRSF026343">
    <property type="entry name" value="NlpB"/>
    <property type="match status" value="1"/>
</dbReference>
<comment type="function">
    <text evidence="4">Part of the outer membrane protein assembly complex, which is involved in assembly and insertion of beta-barrel proteins into the outer membrane.</text>
</comment>
<keyword evidence="2 4" id="KW-0472">Membrane</keyword>
<dbReference type="Proteomes" id="UP000348942">
    <property type="component" value="Chromosome 1"/>
</dbReference>
<evidence type="ECO:0000256" key="4">
    <source>
        <dbReference type="HAMAP-Rule" id="MF_00924"/>
    </source>
</evidence>
<dbReference type="InterPro" id="IPR042268">
    <property type="entry name" value="BamC_C"/>
</dbReference>
<dbReference type="GO" id="GO:0051205">
    <property type="term" value="P:protein insertion into membrane"/>
    <property type="evidence" value="ECO:0007669"/>
    <property type="project" value="UniProtKB-UniRule"/>
</dbReference>
<dbReference type="RefSeq" id="WP_153447493.1">
    <property type="nucleotide sequence ID" value="NZ_CP045699.1"/>
</dbReference>
<accession>A0A5Q0THE9</accession>
<dbReference type="Pfam" id="PF06804">
    <property type="entry name" value="Lipoprotein_18"/>
    <property type="match status" value="1"/>
</dbReference>
<proteinExistence type="inferred from homology"/>
<keyword evidence="3 4" id="KW-0998">Cell outer membrane</keyword>
<evidence type="ECO:0000256" key="1">
    <source>
        <dbReference type="ARBA" id="ARBA00022729"/>
    </source>
</evidence>
<dbReference type="HAMAP" id="MF_00924">
    <property type="entry name" value="OM_assembly_BamC"/>
    <property type="match status" value="1"/>
</dbReference>
<feature type="signal peptide" evidence="5">
    <location>
        <begin position="1"/>
        <end position="21"/>
    </location>
</feature>
<dbReference type="AlphaFoldDB" id="A0A5Q0THE9"/>
<dbReference type="GO" id="GO:0043165">
    <property type="term" value="P:Gram-negative-bacterium-type cell outer membrane assembly"/>
    <property type="evidence" value="ECO:0007669"/>
    <property type="project" value="UniProtKB-UniRule"/>
</dbReference>
<evidence type="ECO:0000256" key="5">
    <source>
        <dbReference type="SAM" id="SignalP"/>
    </source>
</evidence>
<sequence length="354" mass="40300">MKFSHQLVLSSLAVLVLSACSGDPASRRQAKDDFKYLDTKLDQQWVLQADAQPQFYPQYNIPQGDFKGATGRDVDIRPPQEVLELIPGARVERSDNSVILWLVSKDELDKIWGMIHTTISDKKIKLRQDTPTSIETDWVDLSAQDESFPIAARYKIDRIEQNNRYAFQVTLVQFRENNKELDLTPEIEDRYSSNMVNNITNQYDKQVTEEARIRALELLNKIPVTMGKDRSGLPVIIARAPYDVMWSKFAGVLPLMGFTVDDKNQSQGTVETKYEALDDEVWSEINIRPLSIKDGKYTFLVGDLDNRTSINVTDSKGKPIPESDMESFIPALQAYLDNNSKASQVAEQEKKDNE</sequence>
<organism evidence="6 7">
    <name type="scientific">Vibrio algicola</name>
    <dbReference type="NCBI Taxonomy" id="2662262"/>
    <lineage>
        <taxon>Bacteria</taxon>
        <taxon>Pseudomonadati</taxon>
        <taxon>Pseudomonadota</taxon>
        <taxon>Gammaproteobacteria</taxon>
        <taxon>Vibrionales</taxon>
        <taxon>Vibrionaceae</taxon>
        <taxon>Vibrio</taxon>
    </lineage>
</organism>
<comment type="subcellular location">
    <subcellularLocation>
        <location evidence="4">Cell outer membrane</location>
        <topology evidence="4">Lipid-anchor</topology>
    </subcellularLocation>
</comment>
<protein>
    <recommendedName>
        <fullName evidence="4">Outer membrane protein assembly factor BamC</fullName>
    </recommendedName>
</protein>
<keyword evidence="1 4" id="KW-0732">Signal</keyword>